<evidence type="ECO:0000259" key="1">
    <source>
        <dbReference type="PROSITE" id="PS51462"/>
    </source>
</evidence>
<dbReference type="GO" id="GO:0044715">
    <property type="term" value="F:8-oxo-dGDP phosphatase activity"/>
    <property type="evidence" value="ECO:0007669"/>
    <property type="project" value="TreeGrafter"/>
</dbReference>
<gene>
    <name evidence="2" type="ORF">JGUZn3_16330</name>
</gene>
<dbReference type="SUPFAM" id="SSF55811">
    <property type="entry name" value="Nudix"/>
    <property type="match status" value="1"/>
</dbReference>
<evidence type="ECO:0000313" key="2">
    <source>
        <dbReference type="EMBL" id="QNT78854.1"/>
    </source>
</evidence>
<dbReference type="KEGG" id="ebla:JGUZn3_16330"/>
<keyword evidence="3" id="KW-1185">Reference proteome</keyword>
<dbReference type="EMBL" id="CP060244">
    <property type="protein sequence ID" value="QNT78854.1"/>
    <property type="molecule type" value="Genomic_DNA"/>
</dbReference>
<dbReference type="PANTHER" id="PTHR13622">
    <property type="entry name" value="THIAMIN PYROPHOSPHOKINASE"/>
    <property type="match status" value="1"/>
</dbReference>
<protein>
    <recommendedName>
        <fullName evidence="1">Nudix hydrolase domain-containing protein</fullName>
    </recommendedName>
</protein>
<dbReference type="Proteomes" id="UP000516349">
    <property type="component" value="Chromosome"/>
</dbReference>
<dbReference type="Gene3D" id="3.90.79.10">
    <property type="entry name" value="Nucleoside Triphosphate Pyrophosphohydrolase"/>
    <property type="match status" value="1"/>
</dbReference>
<dbReference type="InterPro" id="IPR000086">
    <property type="entry name" value="NUDIX_hydrolase_dom"/>
</dbReference>
<dbReference type="PROSITE" id="PS51462">
    <property type="entry name" value="NUDIX"/>
    <property type="match status" value="1"/>
</dbReference>
<dbReference type="AlphaFoldDB" id="A0A7H1NSU4"/>
<dbReference type="Pfam" id="PF00293">
    <property type="entry name" value="NUDIX"/>
    <property type="match status" value="1"/>
</dbReference>
<dbReference type="PANTHER" id="PTHR13622:SF8">
    <property type="entry name" value="THIAMIN PYROPHOSPHOKINASE 1"/>
    <property type="match status" value="1"/>
</dbReference>
<name>A0A7H1NSU4_9PROT</name>
<sequence>MSINSSALFQHIQRCNLARIQGYRIPFFVSENTFPFGWVEPNLIDELKNYGVRYYNNALYTDHTETEFLTGLGEFLAHRGQYKPHHELFDVYSDITLPPISTIDRGALPLLGIIGMGVHMNGLTRKQGKTYLWVAKRSADKRLDPSKLDHIVAGGIPAGLNAYFTLIKEADEEASIPPSIMQTATYARKISYTIDRPEGLRRDILFCYDLNLPEDFTPTPKDGEVESFSLIPLEEVAEIVCTTQRFKFNVNLVLIDLFIRHGLIEPTTPEAIKLSEMLDPLCNSQPDLIKKHPLFAQL</sequence>
<feature type="domain" description="Nudix hydrolase" evidence="1">
    <location>
        <begin position="115"/>
        <end position="256"/>
    </location>
</feature>
<dbReference type="FunFam" id="3.90.79.10:FF:000019">
    <property type="entry name" value="Thiamin pyrophosphokinase, putative"/>
    <property type="match status" value="1"/>
</dbReference>
<accession>A0A7H1NSU4</accession>
<dbReference type="InterPro" id="IPR015797">
    <property type="entry name" value="NUDIX_hydrolase-like_dom_sf"/>
</dbReference>
<proteinExistence type="predicted"/>
<organism evidence="2 3">
    <name type="scientific">Entomobacter blattae</name>
    <dbReference type="NCBI Taxonomy" id="2762277"/>
    <lineage>
        <taxon>Bacteria</taxon>
        <taxon>Pseudomonadati</taxon>
        <taxon>Pseudomonadota</taxon>
        <taxon>Alphaproteobacteria</taxon>
        <taxon>Acetobacterales</taxon>
        <taxon>Acetobacteraceae</taxon>
        <taxon>Entomobacter</taxon>
    </lineage>
</organism>
<dbReference type="RefSeq" id="WP_203413079.1">
    <property type="nucleotide sequence ID" value="NZ_CP060244.1"/>
</dbReference>
<reference evidence="2 3" key="1">
    <citation type="submission" date="2020-08" db="EMBL/GenBank/DDBJ databases">
        <title>Complete genome sequence of Entomobacter blattae G55GP.</title>
        <authorList>
            <person name="Poehlein A."/>
            <person name="Guzman J."/>
            <person name="Daniel R."/>
            <person name="Vilcinskas A."/>
        </authorList>
    </citation>
    <scope>NUCLEOTIDE SEQUENCE [LARGE SCALE GENOMIC DNA]</scope>
    <source>
        <strain evidence="2 3">G55GP</strain>
    </source>
</reference>
<evidence type="ECO:0000313" key="3">
    <source>
        <dbReference type="Proteomes" id="UP000516349"/>
    </source>
</evidence>
<dbReference type="CDD" id="cd03676">
    <property type="entry name" value="NUDIX_Tnr3_like"/>
    <property type="match status" value="1"/>
</dbReference>